<accession>A0A8X8ZQ70</accession>
<dbReference type="InterPro" id="IPR016040">
    <property type="entry name" value="NAD(P)-bd_dom"/>
</dbReference>
<comment type="caution">
    <text evidence="5">The sequence shown here is derived from an EMBL/GenBank/DDBJ whole genome shotgun (WGS) entry which is preliminary data.</text>
</comment>
<dbReference type="InterPro" id="IPR036291">
    <property type="entry name" value="NAD(P)-bd_dom_sf"/>
</dbReference>
<dbReference type="AlphaFoldDB" id="A0A8X8ZQ70"/>
<feature type="domain" description="NAD(P)-binding" evidence="4">
    <location>
        <begin position="7"/>
        <end position="133"/>
    </location>
</feature>
<reference evidence="5" key="1">
    <citation type="submission" date="2018-01" db="EMBL/GenBank/DDBJ databases">
        <authorList>
            <person name="Mao J.F."/>
        </authorList>
    </citation>
    <scope>NUCLEOTIDE SEQUENCE</scope>
    <source>
        <strain evidence="5">Huo1</strain>
        <tissue evidence="5">Leaf</tissue>
    </source>
</reference>
<evidence type="ECO:0000256" key="3">
    <source>
        <dbReference type="ARBA" id="ARBA00023235"/>
    </source>
</evidence>
<dbReference type="GO" id="GO:0016853">
    <property type="term" value="F:isomerase activity"/>
    <property type="evidence" value="ECO:0007669"/>
    <property type="project" value="UniProtKB-KW"/>
</dbReference>
<proteinExistence type="inferred from homology"/>
<reference evidence="5" key="2">
    <citation type="submission" date="2020-08" db="EMBL/GenBank/DDBJ databases">
        <title>Plant Genome Project.</title>
        <authorList>
            <person name="Zhang R.-G."/>
        </authorList>
    </citation>
    <scope>NUCLEOTIDE SEQUENCE</scope>
    <source>
        <strain evidence="5">Huo1</strain>
        <tissue evidence="5">Leaf</tissue>
    </source>
</reference>
<evidence type="ECO:0000256" key="2">
    <source>
        <dbReference type="ARBA" id="ARBA00023027"/>
    </source>
</evidence>
<sequence length="151" mass="16856">MAYFSFTRNILQGKPITIYKGKNNVDLARDFTYIDDIVKGCIGSLDSAKKSTGSGGEKRANAQYRIFNLGNTSPVTVPMMVGILEKQLKVKAKKHMVEMPGNGDVPFTHANISSARKEFGYKPTTDLQTGLRKFVSWYLSYYGYDHGKSVK</sequence>
<evidence type="ECO:0000259" key="4">
    <source>
        <dbReference type="Pfam" id="PF16363"/>
    </source>
</evidence>
<organism evidence="5">
    <name type="scientific">Salvia splendens</name>
    <name type="common">Scarlet sage</name>
    <dbReference type="NCBI Taxonomy" id="180675"/>
    <lineage>
        <taxon>Eukaryota</taxon>
        <taxon>Viridiplantae</taxon>
        <taxon>Streptophyta</taxon>
        <taxon>Embryophyta</taxon>
        <taxon>Tracheophyta</taxon>
        <taxon>Spermatophyta</taxon>
        <taxon>Magnoliopsida</taxon>
        <taxon>eudicotyledons</taxon>
        <taxon>Gunneridae</taxon>
        <taxon>Pentapetalae</taxon>
        <taxon>asterids</taxon>
        <taxon>lamiids</taxon>
        <taxon>Lamiales</taxon>
        <taxon>Lamiaceae</taxon>
        <taxon>Nepetoideae</taxon>
        <taxon>Mentheae</taxon>
        <taxon>Salviinae</taxon>
        <taxon>Salvia</taxon>
        <taxon>Salvia subgen. Calosphace</taxon>
        <taxon>core Calosphace</taxon>
    </lineage>
</organism>
<keyword evidence="2" id="KW-0520">NAD</keyword>
<dbReference type="Pfam" id="PF16363">
    <property type="entry name" value="GDP_Man_Dehyd"/>
    <property type="match status" value="1"/>
</dbReference>
<dbReference type="EMBL" id="PNBA02000009">
    <property type="protein sequence ID" value="KAG6413097.1"/>
    <property type="molecule type" value="Genomic_DNA"/>
</dbReference>
<comment type="similarity">
    <text evidence="1">Belongs to the NAD(P)-dependent epimerase/dehydratase family.</text>
</comment>
<evidence type="ECO:0000313" key="5">
    <source>
        <dbReference type="EMBL" id="KAG6413097.1"/>
    </source>
</evidence>
<evidence type="ECO:0000313" key="6">
    <source>
        <dbReference type="Proteomes" id="UP000298416"/>
    </source>
</evidence>
<evidence type="ECO:0000256" key="1">
    <source>
        <dbReference type="ARBA" id="ARBA00007637"/>
    </source>
</evidence>
<gene>
    <name evidence="5" type="ORF">SASPL_125797</name>
</gene>
<keyword evidence="3" id="KW-0413">Isomerase</keyword>
<dbReference type="Proteomes" id="UP000298416">
    <property type="component" value="Unassembled WGS sequence"/>
</dbReference>
<dbReference type="PRINTS" id="PR01713">
    <property type="entry name" value="NUCEPIMERASE"/>
</dbReference>
<name>A0A8X8ZQ70_SALSN</name>
<keyword evidence="6" id="KW-1185">Reference proteome</keyword>
<dbReference type="Gene3D" id="3.40.50.720">
    <property type="entry name" value="NAD(P)-binding Rossmann-like Domain"/>
    <property type="match status" value="1"/>
</dbReference>
<protein>
    <recommendedName>
        <fullName evidence="4">NAD(P)-binding domain-containing protein</fullName>
    </recommendedName>
</protein>
<dbReference type="PANTHER" id="PTHR43574">
    <property type="entry name" value="EPIMERASE-RELATED"/>
    <property type="match status" value="1"/>
</dbReference>
<dbReference type="SUPFAM" id="SSF51735">
    <property type="entry name" value="NAD(P)-binding Rossmann-fold domains"/>
    <property type="match status" value="1"/>
</dbReference>